<keyword evidence="4" id="KW-0813">Transport</keyword>
<keyword evidence="6" id="KW-0653">Protein transport</keyword>
<dbReference type="GO" id="GO:0015031">
    <property type="term" value="P:protein transport"/>
    <property type="evidence" value="ECO:0007669"/>
    <property type="project" value="UniProtKB-KW"/>
</dbReference>
<dbReference type="EMBL" id="CP027169">
    <property type="protein sequence ID" value="AVK05445.1"/>
    <property type="molecule type" value="Genomic_DNA"/>
</dbReference>
<feature type="region of interest" description="Disordered" evidence="8">
    <location>
        <begin position="28"/>
        <end position="57"/>
    </location>
</feature>
<organism evidence="10 11">
    <name type="scientific">Pseudomonas paraeruginosa</name>
    <dbReference type="NCBI Taxonomy" id="2994495"/>
    <lineage>
        <taxon>Bacteria</taxon>
        <taxon>Pseudomonadati</taxon>
        <taxon>Pseudomonadota</taxon>
        <taxon>Gammaproteobacteria</taxon>
        <taxon>Pseudomonadales</taxon>
        <taxon>Pseudomonadaceae</taxon>
        <taxon>Pseudomonas</taxon>
    </lineage>
</organism>
<evidence type="ECO:0000259" key="9">
    <source>
        <dbReference type="Pfam" id="PF02108"/>
    </source>
</evidence>
<dbReference type="NCBIfam" id="NF004269">
    <property type="entry name" value="PRK05687.1-5"/>
    <property type="match status" value="1"/>
</dbReference>
<accession>A0A2R3IU57</accession>
<keyword evidence="7" id="KW-1006">Bacterial flagellum protein export</keyword>
<dbReference type="Pfam" id="PF02108">
    <property type="entry name" value="FliH"/>
    <property type="match status" value="1"/>
</dbReference>
<feature type="compositionally biased region" description="Low complexity" evidence="8">
    <location>
        <begin position="46"/>
        <end position="57"/>
    </location>
</feature>
<evidence type="ECO:0000256" key="8">
    <source>
        <dbReference type="SAM" id="MobiDB-lite"/>
    </source>
</evidence>
<dbReference type="AlphaFoldDB" id="A0A2R3IU57"/>
<keyword evidence="10" id="KW-0282">Flagellum</keyword>
<dbReference type="Proteomes" id="UP000238390">
    <property type="component" value="Chromosome"/>
</dbReference>
<comment type="similarity">
    <text evidence="2">Belongs to the FliH family.</text>
</comment>
<dbReference type="PANTHER" id="PTHR34982">
    <property type="entry name" value="YOP PROTEINS TRANSLOCATION PROTEIN L"/>
    <property type="match status" value="1"/>
</dbReference>
<protein>
    <recommendedName>
        <fullName evidence="3">Flagellar assembly protein FliH</fullName>
    </recommendedName>
</protein>
<reference evidence="10 11" key="1">
    <citation type="submission" date="2018-02" db="EMBL/GenBank/DDBJ databases">
        <title>FDA/CDC Antimicrobial Resistant Isolate Bank Genome Sequencing.</title>
        <authorList>
            <person name="Benahmed F.H."/>
            <person name="Lutgring J.D."/>
            <person name="Yoo B."/>
            <person name="Machado M."/>
            <person name="Brown A."/>
            <person name="McAllister G."/>
            <person name="Perry A."/>
            <person name="Halpin A.L."/>
            <person name="Vavikolanu K."/>
            <person name="Ott S."/>
            <person name="Zhao X."/>
            <person name="Tallon L.J."/>
            <person name="Sadzewicz L."/>
            <person name="Aluvathingal J."/>
            <person name="Nadendla S."/>
            <person name="Voskania-kordi A."/>
            <person name="Simonyan V."/>
            <person name="Patel J."/>
            <person name="Shawar R.M."/>
        </authorList>
    </citation>
    <scope>NUCLEOTIDE SEQUENCE [LARGE SCALE GENOMIC DNA]</scope>
    <source>
        <strain evidence="10 11">AR_0356</strain>
    </source>
</reference>
<keyword evidence="10" id="KW-0969">Cilium</keyword>
<proteinExistence type="inferred from homology"/>
<evidence type="ECO:0000256" key="5">
    <source>
        <dbReference type="ARBA" id="ARBA00022795"/>
    </source>
</evidence>
<evidence type="ECO:0000256" key="4">
    <source>
        <dbReference type="ARBA" id="ARBA00022448"/>
    </source>
</evidence>
<evidence type="ECO:0000313" key="11">
    <source>
        <dbReference type="Proteomes" id="UP000238390"/>
    </source>
</evidence>
<dbReference type="InterPro" id="IPR018035">
    <property type="entry name" value="Flagellar_FliH/T3SS_HrpE"/>
</dbReference>
<name>A0A2R3IU57_9PSED</name>
<feature type="domain" description="Flagellar assembly protein FliH/Type III secretion system HrpE" evidence="9">
    <location>
        <begin position="111"/>
        <end position="233"/>
    </location>
</feature>
<dbReference type="RefSeq" id="WP_003158012.1">
    <property type="nucleotide sequence ID" value="NZ_CP020560.1"/>
</dbReference>
<evidence type="ECO:0000256" key="2">
    <source>
        <dbReference type="ARBA" id="ARBA00006602"/>
    </source>
</evidence>
<evidence type="ECO:0000256" key="7">
    <source>
        <dbReference type="ARBA" id="ARBA00023225"/>
    </source>
</evidence>
<dbReference type="InterPro" id="IPR051472">
    <property type="entry name" value="T3SS_Stator/FliH"/>
</dbReference>
<keyword evidence="5" id="KW-1005">Bacterial flagellum biogenesis</keyword>
<dbReference type="GO" id="GO:0044781">
    <property type="term" value="P:bacterial-type flagellum organization"/>
    <property type="evidence" value="ECO:0007669"/>
    <property type="project" value="UniProtKB-KW"/>
</dbReference>
<dbReference type="PANTHER" id="PTHR34982:SF1">
    <property type="entry name" value="FLAGELLAR ASSEMBLY PROTEIN FLIH"/>
    <property type="match status" value="1"/>
</dbReference>
<evidence type="ECO:0000256" key="3">
    <source>
        <dbReference type="ARBA" id="ARBA00016507"/>
    </source>
</evidence>
<evidence type="ECO:0000256" key="1">
    <source>
        <dbReference type="ARBA" id="ARBA00003041"/>
    </source>
</evidence>
<gene>
    <name evidence="10" type="ORF">CSB93_5570</name>
</gene>
<dbReference type="SUPFAM" id="SSF160527">
    <property type="entry name" value="V-type ATPase subunit E-like"/>
    <property type="match status" value="1"/>
</dbReference>
<comment type="function">
    <text evidence="1">Needed for flagellar regrowth and assembly.</text>
</comment>
<dbReference type="GeneID" id="77222294"/>
<dbReference type="GO" id="GO:0005829">
    <property type="term" value="C:cytosol"/>
    <property type="evidence" value="ECO:0007669"/>
    <property type="project" value="TreeGrafter"/>
</dbReference>
<sequence length="267" mass="29970">MAPHDKDKDDSSELIRGKAVAAFDLWSLPSFDEPREEPAVAPPETPAVEAEPAPAAVEEVELETVKPPTLEEIEAIRQDAYNEGFATGERDGFHAGQLKARQEAEEALKERLESLERLMGQLLEPIAEQDTLIEQGLVSLVNHVARQVIQRELHMDSSQIRQVLREALKLLPMGAENIRIHVNPQDFERVKALRERHEESWRILEDDALLPGGCRIETEHSRIDASIETRLAQAVKQLFEQQREQATHPLASDIRIDLDAPGDVDAS</sequence>
<keyword evidence="10" id="KW-0966">Cell projection</keyword>
<evidence type="ECO:0000256" key="6">
    <source>
        <dbReference type="ARBA" id="ARBA00022927"/>
    </source>
</evidence>
<keyword evidence="11" id="KW-1185">Reference proteome</keyword>
<evidence type="ECO:0000313" key="10">
    <source>
        <dbReference type="EMBL" id="AVK05445.1"/>
    </source>
</evidence>